<reference evidence="4" key="1">
    <citation type="journal article" date="2019" name="Int. J. Syst. Evol. Microbiol.">
        <title>The Global Catalogue of Microorganisms (GCM) 10K type strain sequencing project: providing services to taxonomists for standard genome sequencing and annotation.</title>
        <authorList>
            <consortium name="The Broad Institute Genomics Platform"/>
            <consortium name="The Broad Institute Genome Sequencing Center for Infectious Disease"/>
            <person name="Wu L."/>
            <person name="Ma J."/>
        </authorList>
    </citation>
    <scope>NUCLEOTIDE SEQUENCE [LARGE SCALE GENOMIC DNA]</scope>
    <source>
        <strain evidence="4">JCM 16211</strain>
    </source>
</reference>
<accession>A0ABP3CJ66</accession>
<evidence type="ECO:0000256" key="1">
    <source>
        <dbReference type="SAM" id="Coils"/>
    </source>
</evidence>
<sequence length="203" mass="21421">MNSKVRQLLFITFMSVGTVATADEVILDDLIVDGSACVGTPCMNDEVFDFDTLKIKSDTPQIRFQDTSTSASFPTQDWLMGVMTGFNMTSIFYIRDETSSETVVQVESGANGGVALGAGAELVTGAVSVGSAGNEKRVTYVADAVNGTDAVTLSQFNDFEANAAAAAATDIAAVNAEITDLQAEMALLNQRLDEVITRLNALP</sequence>
<feature type="signal peptide" evidence="2">
    <location>
        <begin position="1"/>
        <end position="22"/>
    </location>
</feature>
<organism evidence="3 4">
    <name type="scientific">Kangiella japonica</name>
    <dbReference type="NCBI Taxonomy" id="647384"/>
    <lineage>
        <taxon>Bacteria</taxon>
        <taxon>Pseudomonadati</taxon>
        <taxon>Pseudomonadota</taxon>
        <taxon>Gammaproteobacteria</taxon>
        <taxon>Kangiellales</taxon>
        <taxon>Kangiellaceae</taxon>
        <taxon>Kangiella</taxon>
    </lineage>
</organism>
<dbReference type="Proteomes" id="UP001501221">
    <property type="component" value="Unassembled WGS sequence"/>
</dbReference>
<feature type="chain" id="PRO_5046846899" evidence="2">
    <location>
        <begin position="23"/>
        <end position="203"/>
    </location>
</feature>
<evidence type="ECO:0000313" key="3">
    <source>
        <dbReference type="EMBL" id="GAA0207236.1"/>
    </source>
</evidence>
<keyword evidence="2" id="KW-0732">Signal</keyword>
<evidence type="ECO:0000256" key="2">
    <source>
        <dbReference type="SAM" id="SignalP"/>
    </source>
</evidence>
<name>A0ABP3CJ66_9GAMM</name>
<feature type="coiled-coil region" evidence="1">
    <location>
        <begin position="164"/>
        <end position="198"/>
    </location>
</feature>
<keyword evidence="1" id="KW-0175">Coiled coil</keyword>
<dbReference type="Gene3D" id="2.150.10.10">
    <property type="entry name" value="Serralysin-like metalloprotease, C-terminal"/>
    <property type="match status" value="1"/>
</dbReference>
<comment type="caution">
    <text evidence="3">The sequence shown here is derived from an EMBL/GenBank/DDBJ whole genome shotgun (WGS) entry which is preliminary data.</text>
</comment>
<protein>
    <submittedName>
        <fullName evidence="3">Uncharacterized protein</fullName>
    </submittedName>
</protein>
<proteinExistence type="predicted"/>
<dbReference type="InterPro" id="IPR011049">
    <property type="entry name" value="Serralysin-like_metalloprot_C"/>
</dbReference>
<dbReference type="SUPFAM" id="SSF101967">
    <property type="entry name" value="Adhesin YadA, collagen-binding domain"/>
    <property type="match status" value="1"/>
</dbReference>
<gene>
    <name evidence="3" type="ORF">GCM10009123_13430</name>
</gene>
<evidence type="ECO:0000313" key="4">
    <source>
        <dbReference type="Proteomes" id="UP001501221"/>
    </source>
</evidence>
<keyword evidence="4" id="KW-1185">Reference proteome</keyword>
<dbReference type="EMBL" id="BAAAFM010000003">
    <property type="protein sequence ID" value="GAA0207236.1"/>
    <property type="molecule type" value="Genomic_DNA"/>
</dbReference>